<keyword evidence="3" id="KW-1185">Reference proteome</keyword>
<gene>
    <name evidence="2" type="ORF">M441DRAFT_48160</name>
</gene>
<evidence type="ECO:0000313" key="2">
    <source>
        <dbReference type="EMBL" id="PTB40307.1"/>
    </source>
</evidence>
<dbReference type="PANTHER" id="PTHR31642:SF310">
    <property type="entry name" value="FATTY ALCOHOL:CAFFEOYL-COA ACYLTRANSFERASE"/>
    <property type="match status" value="1"/>
</dbReference>
<reference evidence="2 3" key="1">
    <citation type="submission" date="2016-07" db="EMBL/GenBank/DDBJ databases">
        <title>Multiple horizontal gene transfer events from other fungi enriched the ability of initially mycotrophic Trichoderma (Ascomycota) to feed on dead plant biomass.</title>
        <authorList>
            <consortium name="DOE Joint Genome Institute"/>
            <person name="Aerts A."/>
            <person name="Atanasova L."/>
            <person name="Chenthamara K."/>
            <person name="Zhang J."/>
            <person name="Grujic M."/>
            <person name="Henrissat B."/>
            <person name="Kuo A."/>
            <person name="Salamov A."/>
            <person name="Lipzen A."/>
            <person name="Labutti K."/>
            <person name="Barry K."/>
            <person name="Miao Y."/>
            <person name="Rahimi M.J."/>
            <person name="Shen Q."/>
            <person name="Grigoriev I.V."/>
            <person name="Kubicek C.P."/>
            <person name="Druzhinina I.S."/>
        </authorList>
    </citation>
    <scope>NUCLEOTIDE SEQUENCE [LARGE SCALE GENOMIC DNA]</scope>
    <source>
        <strain evidence="2 3">CBS 433.97</strain>
    </source>
</reference>
<proteinExistence type="predicted"/>
<organism evidence="2 3">
    <name type="scientific">Trichoderma asperellum (strain ATCC 204424 / CBS 433.97 / NBRC 101777)</name>
    <dbReference type="NCBI Taxonomy" id="1042311"/>
    <lineage>
        <taxon>Eukaryota</taxon>
        <taxon>Fungi</taxon>
        <taxon>Dikarya</taxon>
        <taxon>Ascomycota</taxon>
        <taxon>Pezizomycotina</taxon>
        <taxon>Sordariomycetes</taxon>
        <taxon>Hypocreomycetidae</taxon>
        <taxon>Hypocreales</taxon>
        <taxon>Hypocreaceae</taxon>
        <taxon>Trichoderma</taxon>
    </lineage>
</organism>
<dbReference type="GO" id="GO:0016747">
    <property type="term" value="F:acyltransferase activity, transferring groups other than amino-acyl groups"/>
    <property type="evidence" value="ECO:0007669"/>
    <property type="project" value="TreeGrafter"/>
</dbReference>
<sequence>MEPQIYRIRPESTFSAEYPLSECDRQIPARFIRKAFIYAMDENISSTSKDGKNLIRRLQESLKLQIQELNPETFTYPQLLGRVIKPADGRPSYIRVEESSAIQLKVINRPDIEFGNLHRNGKFPLETITTGVFGVGLEKEDLMNWPDGPPNLAIQLTFVYGGFVLLLAFDHRICDAYGASGFVKRWFRQARLGAVADFEHENGLIPTFAIHDKTVLSRTELEGSEHAAQKLRALYDNSQPSNRSPNKWIQTSSEAVSKVFWIPAHKIKELRSAVGETSSLTPTIYESILILLWRSIIRIRITPETELASTMSKAAIIMCMRKRLEPPLPTDYFGNAVAGIFAMQPLSNFKEEDFISRAIEEVQEAKRLDGTGLNLQVASLLVGEQLQKFGIGPPMNLLGYDVIFNSWEHLYLSTEDLDLGIGQFCTMRFLMDSPVSPSYICTLPTYGRRSMDLKDSSSCQYPGGLELQINLLENEMALLQKDEKWLKYATVV</sequence>
<keyword evidence="1" id="KW-0808">Transferase</keyword>
<evidence type="ECO:0000313" key="3">
    <source>
        <dbReference type="Proteomes" id="UP000240493"/>
    </source>
</evidence>
<dbReference type="Pfam" id="PF02458">
    <property type="entry name" value="Transferase"/>
    <property type="match status" value="1"/>
</dbReference>
<dbReference type="OrthoDB" id="429813at2759"/>
<name>A0A2T3Z685_TRIA4</name>
<dbReference type="InterPro" id="IPR023213">
    <property type="entry name" value="CAT-like_dom_sf"/>
</dbReference>
<protein>
    <submittedName>
        <fullName evidence="2">Uncharacterized protein</fullName>
    </submittedName>
</protein>
<evidence type="ECO:0000256" key="1">
    <source>
        <dbReference type="ARBA" id="ARBA00022679"/>
    </source>
</evidence>
<dbReference type="AlphaFoldDB" id="A0A2T3Z685"/>
<dbReference type="STRING" id="1042311.A0A2T3Z685"/>
<accession>A0A2T3Z685</accession>
<dbReference type="EMBL" id="KZ679263">
    <property type="protein sequence ID" value="PTB40307.1"/>
    <property type="molecule type" value="Genomic_DNA"/>
</dbReference>
<dbReference type="Proteomes" id="UP000240493">
    <property type="component" value="Unassembled WGS sequence"/>
</dbReference>
<dbReference type="Gene3D" id="3.30.559.10">
    <property type="entry name" value="Chloramphenicol acetyltransferase-like domain"/>
    <property type="match status" value="2"/>
</dbReference>
<dbReference type="InterPro" id="IPR050317">
    <property type="entry name" value="Plant_Fungal_Acyltransferase"/>
</dbReference>
<dbReference type="PANTHER" id="PTHR31642">
    <property type="entry name" value="TRICHOTHECENE 3-O-ACETYLTRANSFERASE"/>
    <property type="match status" value="1"/>
</dbReference>